<dbReference type="Proteomes" id="UP000006443">
    <property type="component" value="Unassembled WGS sequence"/>
</dbReference>
<feature type="transmembrane region" description="Helical" evidence="1">
    <location>
        <begin position="7"/>
        <end position="29"/>
    </location>
</feature>
<accession>C0GHQ3</accession>
<dbReference type="AlphaFoldDB" id="C0GHQ3"/>
<organism evidence="2 3">
    <name type="scientific">Dethiobacter alkaliphilus AHT 1</name>
    <dbReference type="NCBI Taxonomy" id="555088"/>
    <lineage>
        <taxon>Bacteria</taxon>
        <taxon>Bacillati</taxon>
        <taxon>Bacillota</taxon>
        <taxon>Dethiobacteria</taxon>
        <taxon>Dethiobacterales</taxon>
        <taxon>Dethiobacteraceae</taxon>
        <taxon>Dethiobacter</taxon>
    </lineage>
</organism>
<proteinExistence type="predicted"/>
<protein>
    <submittedName>
        <fullName evidence="2">Uncharacterized protein</fullName>
    </submittedName>
</protein>
<keyword evidence="1" id="KW-0472">Membrane</keyword>
<feature type="transmembrane region" description="Helical" evidence="1">
    <location>
        <begin position="35"/>
        <end position="56"/>
    </location>
</feature>
<sequence length="65" mass="7348">MKRMVMILLNVVFFAVYFTILIFVGNRFISLDSNLGIFSVSMFVLLAAVFLAQVTVDKVIEIVTE</sequence>
<dbReference type="EMBL" id="ACJM01000009">
    <property type="protein sequence ID" value="EEG77259.1"/>
    <property type="molecule type" value="Genomic_DNA"/>
</dbReference>
<keyword evidence="1" id="KW-1133">Transmembrane helix</keyword>
<gene>
    <name evidence="2" type="ORF">DealDRAFT_2012</name>
</gene>
<keyword evidence="1" id="KW-0812">Transmembrane</keyword>
<evidence type="ECO:0000313" key="2">
    <source>
        <dbReference type="EMBL" id="EEG77259.1"/>
    </source>
</evidence>
<keyword evidence="3" id="KW-1185">Reference proteome</keyword>
<name>C0GHQ3_DETAL</name>
<evidence type="ECO:0000256" key="1">
    <source>
        <dbReference type="SAM" id="Phobius"/>
    </source>
</evidence>
<evidence type="ECO:0000313" key="3">
    <source>
        <dbReference type="Proteomes" id="UP000006443"/>
    </source>
</evidence>
<comment type="caution">
    <text evidence="2">The sequence shown here is derived from an EMBL/GenBank/DDBJ whole genome shotgun (WGS) entry which is preliminary data.</text>
</comment>
<reference evidence="2 3" key="1">
    <citation type="submission" date="2009-02" db="EMBL/GenBank/DDBJ databases">
        <title>Sequencing of the draft genome and assembly of Dethiobacter alkaliphilus AHT 1.</title>
        <authorList>
            <consortium name="US DOE Joint Genome Institute (JGI-PGF)"/>
            <person name="Lucas S."/>
            <person name="Copeland A."/>
            <person name="Lapidus A."/>
            <person name="Glavina del Rio T."/>
            <person name="Dalin E."/>
            <person name="Tice H."/>
            <person name="Bruce D."/>
            <person name="Goodwin L."/>
            <person name="Pitluck S."/>
            <person name="Larimer F."/>
            <person name="Land M.L."/>
            <person name="Hauser L."/>
            <person name="Muyzer G."/>
        </authorList>
    </citation>
    <scope>NUCLEOTIDE SEQUENCE [LARGE SCALE GENOMIC DNA]</scope>
    <source>
        <strain evidence="2 3">AHT 1</strain>
    </source>
</reference>